<organism evidence="9 10">
    <name type="scientific">Candidatus Desulfatibia profunda</name>
    <dbReference type="NCBI Taxonomy" id="2841695"/>
    <lineage>
        <taxon>Bacteria</taxon>
        <taxon>Pseudomonadati</taxon>
        <taxon>Thermodesulfobacteriota</taxon>
        <taxon>Desulfobacteria</taxon>
        <taxon>Desulfobacterales</taxon>
        <taxon>Desulfobacterales incertae sedis</taxon>
        <taxon>Candidatus Desulfatibia</taxon>
    </lineage>
</organism>
<reference evidence="9 10" key="1">
    <citation type="submission" date="2020-08" db="EMBL/GenBank/DDBJ databases">
        <title>Bridging the membrane lipid divide: bacteria of the FCB group superphylum have the potential to synthesize archaeal ether lipids.</title>
        <authorList>
            <person name="Villanueva L."/>
            <person name="Von Meijenfeldt F.A.B."/>
            <person name="Westbye A.B."/>
            <person name="Yadav S."/>
            <person name="Hopmans E.C."/>
            <person name="Dutilh B.E."/>
            <person name="Sinninghe Damste J.S."/>
        </authorList>
    </citation>
    <scope>NUCLEOTIDE SEQUENCE [LARGE SCALE GENOMIC DNA]</scope>
    <source>
        <strain evidence="9">NIOZ-UU30</strain>
    </source>
</reference>
<feature type="domain" description="MotA/TolQ/ExbB proton channel" evidence="8">
    <location>
        <begin position="101"/>
        <end position="212"/>
    </location>
</feature>
<feature type="transmembrane region" description="Helical" evidence="7">
    <location>
        <begin position="179"/>
        <end position="198"/>
    </location>
</feature>
<proteinExistence type="inferred from homology"/>
<dbReference type="GO" id="GO:0005886">
    <property type="term" value="C:plasma membrane"/>
    <property type="evidence" value="ECO:0007669"/>
    <property type="project" value="UniProtKB-SubCell"/>
</dbReference>
<feature type="transmembrane region" description="Helical" evidence="7">
    <location>
        <begin position="7"/>
        <end position="24"/>
    </location>
</feature>
<keyword evidence="6" id="KW-0813">Transport</keyword>
<evidence type="ECO:0000256" key="4">
    <source>
        <dbReference type="ARBA" id="ARBA00022989"/>
    </source>
</evidence>
<protein>
    <submittedName>
        <fullName evidence="9">MotA/TolQ/ExbB proton channel family protein</fullName>
    </submittedName>
</protein>
<keyword evidence="6" id="KW-0653">Protein transport</keyword>
<dbReference type="PANTHER" id="PTHR30433:SF2">
    <property type="entry name" value="MOTILITY PROTEIN A"/>
    <property type="match status" value="1"/>
</dbReference>
<keyword evidence="4 7" id="KW-1133">Transmembrane helix</keyword>
<evidence type="ECO:0000313" key="9">
    <source>
        <dbReference type="EMBL" id="MBC8361618.1"/>
    </source>
</evidence>
<keyword evidence="2" id="KW-1003">Cell membrane</keyword>
<accession>A0A8J6NVZ8</accession>
<sequence>MDLASFVGIISGIFLIITAILMAGDVNDFFNIPGLMIVMGGTVSTTLLTFQFKDVLNAFRAAYFVFTQKKQDPNNMVSTMIKLSEISRRQGLCELGHIKTTSRFLKKACSLISDVSKEEEMRSALRTEIESLKMRHFIVQDIFRKMGLYSPAFGMLGTLIGLVQMLSKLQDPSMIGPSMAIAILTTFYGSVLSTMFFLPVAGKLKSRTIIEVINLEIIFEGAICILDNNNPIIVYERLSSYIPAKQRRSITSMRTK</sequence>
<dbReference type="PANTHER" id="PTHR30433">
    <property type="entry name" value="CHEMOTAXIS PROTEIN MOTA"/>
    <property type="match status" value="1"/>
</dbReference>
<dbReference type="AlphaFoldDB" id="A0A8J6NVZ8"/>
<keyword evidence="3 7" id="KW-0812">Transmembrane</keyword>
<evidence type="ECO:0000256" key="1">
    <source>
        <dbReference type="ARBA" id="ARBA00004651"/>
    </source>
</evidence>
<dbReference type="GO" id="GO:0006935">
    <property type="term" value="P:chemotaxis"/>
    <property type="evidence" value="ECO:0007669"/>
    <property type="project" value="InterPro"/>
</dbReference>
<feature type="transmembrane region" description="Helical" evidence="7">
    <location>
        <begin position="30"/>
        <end position="50"/>
    </location>
</feature>
<comment type="similarity">
    <text evidence="6">Belongs to the exbB/tolQ family.</text>
</comment>
<dbReference type="GO" id="GO:0015031">
    <property type="term" value="P:protein transport"/>
    <property type="evidence" value="ECO:0007669"/>
    <property type="project" value="UniProtKB-KW"/>
</dbReference>
<evidence type="ECO:0000256" key="3">
    <source>
        <dbReference type="ARBA" id="ARBA00022692"/>
    </source>
</evidence>
<evidence type="ECO:0000256" key="5">
    <source>
        <dbReference type="ARBA" id="ARBA00023136"/>
    </source>
</evidence>
<comment type="caution">
    <text evidence="9">The sequence shown here is derived from an EMBL/GenBank/DDBJ whole genome shotgun (WGS) entry which is preliminary data.</text>
</comment>
<dbReference type="InterPro" id="IPR002898">
    <property type="entry name" value="MotA_ExbB_proton_chnl"/>
</dbReference>
<dbReference type="GO" id="GO:0071978">
    <property type="term" value="P:bacterial-type flagellum-dependent swarming motility"/>
    <property type="evidence" value="ECO:0007669"/>
    <property type="project" value="InterPro"/>
</dbReference>
<keyword evidence="5 7" id="KW-0472">Membrane</keyword>
<gene>
    <name evidence="9" type="ORF">H8E23_09485</name>
</gene>
<dbReference type="InterPro" id="IPR047055">
    <property type="entry name" value="MotA-like"/>
</dbReference>
<name>A0A8J6NVZ8_9BACT</name>
<dbReference type="Pfam" id="PF01618">
    <property type="entry name" value="MotA_ExbB"/>
    <property type="match status" value="1"/>
</dbReference>
<evidence type="ECO:0000256" key="7">
    <source>
        <dbReference type="SAM" id="Phobius"/>
    </source>
</evidence>
<evidence type="ECO:0000313" key="10">
    <source>
        <dbReference type="Proteomes" id="UP000603434"/>
    </source>
</evidence>
<dbReference type="Proteomes" id="UP000603434">
    <property type="component" value="Unassembled WGS sequence"/>
</dbReference>
<evidence type="ECO:0000256" key="2">
    <source>
        <dbReference type="ARBA" id="ARBA00022475"/>
    </source>
</evidence>
<feature type="transmembrane region" description="Helical" evidence="7">
    <location>
        <begin position="148"/>
        <end position="167"/>
    </location>
</feature>
<evidence type="ECO:0000259" key="8">
    <source>
        <dbReference type="Pfam" id="PF01618"/>
    </source>
</evidence>
<evidence type="ECO:0000256" key="6">
    <source>
        <dbReference type="RuleBase" id="RU004057"/>
    </source>
</evidence>
<comment type="subcellular location">
    <subcellularLocation>
        <location evidence="1">Cell membrane</location>
        <topology evidence="1">Multi-pass membrane protein</topology>
    </subcellularLocation>
    <subcellularLocation>
        <location evidence="6">Membrane</location>
        <topology evidence="6">Multi-pass membrane protein</topology>
    </subcellularLocation>
</comment>
<dbReference type="EMBL" id="JACNJH010000140">
    <property type="protein sequence ID" value="MBC8361618.1"/>
    <property type="molecule type" value="Genomic_DNA"/>
</dbReference>